<dbReference type="SMART" id="SM00650">
    <property type="entry name" value="rADc"/>
    <property type="match status" value="1"/>
</dbReference>
<comment type="caution">
    <text evidence="5">Lacks conserved residue(s) required for the propagation of feature annotation.</text>
</comment>
<feature type="binding site" evidence="5">
    <location>
        <position position="54"/>
    </location>
    <ligand>
        <name>S-adenosyl-L-methionine</name>
        <dbReference type="ChEBI" id="CHEBI:59789"/>
    </ligand>
</feature>
<dbReference type="PROSITE" id="PS01131">
    <property type="entry name" value="RRNA_A_DIMETH"/>
    <property type="match status" value="1"/>
</dbReference>
<dbReference type="InterPro" id="IPR001737">
    <property type="entry name" value="KsgA/Erm"/>
</dbReference>
<sequence>MKTSYFTKKDFNFMKVALLSDKNTGTIFRSSSYVVNGVLEIINNKPLRQIIEYGPGDGVLTCELLKCLPPDGKLLAVEIDPKFLQMLRAISDPRLSVIDGKMQNVCQNIKAYDFNNVDLIVSSIPFSLLSKIERETVVSSTKNALAPDGMFIVFHQYSHIMAKPLRKFFGEVNIKFEIRNFFPCFIISAKKSSLLK</sequence>
<accession>A0A1F6UYV1</accession>
<feature type="binding site" evidence="5">
    <location>
        <position position="123"/>
    </location>
    <ligand>
        <name>S-adenosyl-L-methionine</name>
        <dbReference type="ChEBI" id="CHEBI:59789"/>
    </ligand>
</feature>
<proteinExistence type="inferred from homology"/>
<feature type="domain" description="Ribosomal RNA adenine methylase transferase N-terminal" evidence="6">
    <location>
        <begin position="34"/>
        <end position="191"/>
    </location>
</feature>
<dbReference type="CDD" id="cd02440">
    <property type="entry name" value="AdoMet_MTases"/>
    <property type="match status" value="1"/>
</dbReference>
<dbReference type="Gene3D" id="3.40.50.150">
    <property type="entry name" value="Vaccinia Virus protein VP39"/>
    <property type="match status" value="1"/>
</dbReference>
<dbReference type="SUPFAM" id="SSF53335">
    <property type="entry name" value="S-adenosyl-L-methionine-dependent methyltransferases"/>
    <property type="match status" value="1"/>
</dbReference>
<evidence type="ECO:0000313" key="8">
    <source>
        <dbReference type="Proteomes" id="UP000177602"/>
    </source>
</evidence>
<comment type="similarity">
    <text evidence="5">Belongs to the class I-like SAM-binding methyltransferase superfamily. rRNA adenine N(6)-methyltransferase family.</text>
</comment>
<keyword evidence="3 5" id="KW-0949">S-adenosyl-L-methionine</keyword>
<evidence type="ECO:0000313" key="7">
    <source>
        <dbReference type="EMBL" id="OGI62476.1"/>
    </source>
</evidence>
<dbReference type="GO" id="GO:0003723">
    <property type="term" value="F:RNA binding"/>
    <property type="evidence" value="ECO:0007669"/>
    <property type="project" value="UniProtKB-UniRule"/>
</dbReference>
<evidence type="ECO:0000256" key="4">
    <source>
        <dbReference type="ARBA" id="ARBA00022884"/>
    </source>
</evidence>
<dbReference type="InterPro" id="IPR020598">
    <property type="entry name" value="rRNA_Ade_methylase_Trfase_N"/>
</dbReference>
<dbReference type="PROSITE" id="PS51689">
    <property type="entry name" value="SAM_RNA_A_N6_MT"/>
    <property type="match status" value="1"/>
</dbReference>
<evidence type="ECO:0000256" key="5">
    <source>
        <dbReference type="PROSITE-ProRule" id="PRU01026"/>
    </source>
</evidence>
<reference evidence="7 8" key="1">
    <citation type="journal article" date="2016" name="Nat. Commun.">
        <title>Thousands of microbial genomes shed light on interconnected biogeochemical processes in an aquifer system.</title>
        <authorList>
            <person name="Anantharaman K."/>
            <person name="Brown C.T."/>
            <person name="Hug L.A."/>
            <person name="Sharon I."/>
            <person name="Castelle C.J."/>
            <person name="Probst A.J."/>
            <person name="Thomas B.C."/>
            <person name="Singh A."/>
            <person name="Wilkins M.J."/>
            <person name="Karaoz U."/>
            <person name="Brodie E.L."/>
            <person name="Williams K.H."/>
            <person name="Hubbard S.S."/>
            <person name="Banfield J.F."/>
        </authorList>
    </citation>
    <scope>NUCLEOTIDE SEQUENCE [LARGE SCALE GENOMIC DNA]</scope>
</reference>
<dbReference type="Pfam" id="PF00398">
    <property type="entry name" value="RrnaAD"/>
    <property type="match status" value="1"/>
</dbReference>
<dbReference type="GO" id="GO:0000179">
    <property type="term" value="F:rRNA (adenine-N6,N6-)-dimethyltransferase activity"/>
    <property type="evidence" value="ECO:0007669"/>
    <property type="project" value="UniProtKB-UniRule"/>
</dbReference>
<dbReference type="Proteomes" id="UP000177602">
    <property type="component" value="Unassembled WGS sequence"/>
</dbReference>
<dbReference type="InterPro" id="IPR029063">
    <property type="entry name" value="SAM-dependent_MTases_sf"/>
</dbReference>
<evidence type="ECO:0000256" key="2">
    <source>
        <dbReference type="ARBA" id="ARBA00022679"/>
    </source>
</evidence>
<keyword evidence="1 5" id="KW-0489">Methyltransferase</keyword>
<dbReference type="AlphaFoldDB" id="A0A1F6UYV1"/>
<gene>
    <name evidence="7" type="ORF">A2818_01090</name>
</gene>
<feature type="binding site" evidence="5">
    <location>
        <position position="78"/>
    </location>
    <ligand>
        <name>S-adenosyl-L-methionine</name>
        <dbReference type="ChEBI" id="CHEBI:59789"/>
    </ligand>
</feature>
<dbReference type="PANTHER" id="PTHR11727:SF7">
    <property type="entry name" value="DIMETHYLADENOSINE TRANSFERASE-RELATED"/>
    <property type="match status" value="1"/>
</dbReference>
<dbReference type="PANTHER" id="PTHR11727">
    <property type="entry name" value="DIMETHYLADENOSINE TRANSFERASE"/>
    <property type="match status" value="1"/>
</dbReference>
<evidence type="ECO:0000256" key="1">
    <source>
        <dbReference type="ARBA" id="ARBA00022603"/>
    </source>
</evidence>
<keyword evidence="4 5" id="KW-0694">RNA-binding</keyword>
<organism evidence="7 8">
    <name type="scientific">Candidatus Nomurabacteria bacterium RIFCSPHIGHO2_01_FULL_40_12</name>
    <dbReference type="NCBI Taxonomy" id="1801737"/>
    <lineage>
        <taxon>Bacteria</taxon>
        <taxon>Candidatus Nomuraibacteriota</taxon>
    </lineage>
</organism>
<dbReference type="InterPro" id="IPR020596">
    <property type="entry name" value="rRNA_Ade_Mease_Trfase_CS"/>
</dbReference>
<comment type="caution">
    <text evidence="7">The sequence shown here is derived from an EMBL/GenBank/DDBJ whole genome shotgun (WGS) entry which is preliminary data.</text>
</comment>
<dbReference type="EMBL" id="MFTN01000027">
    <property type="protein sequence ID" value="OGI62476.1"/>
    <property type="molecule type" value="Genomic_DNA"/>
</dbReference>
<dbReference type="STRING" id="1801737.A2818_01090"/>
<protein>
    <recommendedName>
        <fullName evidence="6">Ribosomal RNA adenine methylase transferase N-terminal domain-containing protein</fullName>
    </recommendedName>
</protein>
<evidence type="ECO:0000259" key="6">
    <source>
        <dbReference type="SMART" id="SM00650"/>
    </source>
</evidence>
<evidence type="ECO:0000256" key="3">
    <source>
        <dbReference type="ARBA" id="ARBA00022691"/>
    </source>
</evidence>
<name>A0A1F6UYV1_9BACT</name>
<keyword evidence="2 5" id="KW-0808">Transferase</keyword>